<evidence type="ECO:0000313" key="3">
    <source>
        <dbReference type="Proteomes" id="UP001618531"/>
    </source>
</evidence>
<proteinExistence type="predicted"/>
<gene>
    <name evidence="2" type="ORF">ACINKY_16640</name>
</gene>
<protein>
    <submittedName>
        <fullName evidence="2">DinB family protein</fullName>
    </submittedName>
</protein>
<sequence>MAKTTDEMIEEFKSFTSYVRELDSLSEQVWNTPIAEGKWTLKDVITHMMLWDQYFYEEAIYKIKQDESLTVKHLNFDEFNANSVEYSKTKSKKTIVEEFVEKRMNIINAITGLDEEEYTREYKDGDKKKFSIKKYVRAFISHDKHHKKQIEAFKKTLRIANN</sequence>
<dbReference type="Pfam" id="PF12867">
    <property type="entry name" value="DinB_2"/>
    <property type="match status" value="1"/>
</dbReference>
<dbReference type="Gene3D" id="1.20.120.450">
    <property type="entry name" value="dinb family like domain"/>
    <property type="match status" value="1"/>
</dbReference>
<evidence type="ECO:0000259" key="1">
    <source>
        <dbReference type="Pfam" id="PF12867"/>
    </source>
</evidence>
<accession>A0ABW8HWH4</accession>
<name>A0ABW8HWH4_9BACL</name>
<evidence type="ECO:0000313" key="2">
    <source>
        <dbReference type="EMBL" id="MFK0523837.1"/>
    </source>
</evidence>
<feature type="domain" description="DinB-like" evidence="1">
    <location>
        <begin position="21"/>
        <end position="150"/>
    </location>
</feature>
<comment type="caution">
    <text evidence="2">The sequence shown here is derived from an EMBL/GenBank/DDBJ whole genome shotgun (WGS) entry which is preliminary data.</text>
</comment>
<dbReference type="SUPFAM" id="SSF109854">
    <property type="entry name" value="DinB/YfiT-like putative metalloenzymes"/>
    <property type="match status" value="1"/>
</dbReference>
<dbReference type="EMBL" id="JBIYSL010000003">
    <property type="protein sequence ID" value="MFK0523837.1"/>
    <property type="molecule type" value="Genomic_DNA"/>
</dbReference>
<keyword evidence="3" id="KW-1185">Reference proteome</keyword>
<dbReference type="InterPro" id="IPR034660">
    <property type="entry name" value="DinB/YfiT-like"/>
</dbReference>
<dbReference type="RefSeq" id="WP_402876326.1">
    <property type="nucleotide sequence ID" value="NZ_JBIYSL010000003.1"/>
</dbReference>
<dbReference type="InterPro" id="IPR024775">
    <property type="entry name" value="DinB-like"/>
</dbReference>
<dbReference type="Proteomes" id="UP001618531">
    <property type="component" value="Unassembled WGS sequence"/>
</dbReference>
<organism evidence="2 3">
    <name type="scientific">Paenibacillus illinoisensis</name>
    <dbReference type="NCBI Taxonomy" id="59845"/>
    <lineage>
        <taxon>Bacteria</taxon>
        <taxon>Bacillati</taxon>
        <taxon>Bacillota</taxon>
        <taxon>Bacilli</taxon>
        <taxon>Bacillales</taxon>
        <taxon>Paenibacillaceae</taxon>
        <taxon>Paenibacillus</taxon>
    </lineage>
</organism>
<reference evidence="2 3" key="1">
    <citation type="submission" date="2024-11" db="EMBL/GenBank/DDBJ databases">
        <title>Identification and Characterization of a Novel Fosfomycin Bacillithiol Transferase FosB8 in Paenibacillus illinoisensis.</title>
        <authorList>
            <person name="Lu W."/>
        </authorList>
    </citation>
    <scope>NUCLEOTIDE SEQUENCE [LARGE SCALE GENOMIC DNA]</scope>
    <source>
        <strain evidence="2 3">WP77</strain>
    </source>
</reference>